<protein>
    <submittedName>
        <fullName evidence="1">Uncharacterized protein</fullName>
    </submittedName>
</protein>
<name>A0A286D7A9_9GAMM</name>
<evidence type="ECO:0000313" key="2">
    <source>
        <dbReference type="Proteomes" id="UP000219374"/>
    </source>
</evidence>
<sequence length="46" mass="4887">MFDIDGGASIGYIRISTLCTDDFWPLVEPHGAATIAVFANQGGMRA</sequence>
<gene>
    <name evidence="1" type="ORF">SAMN06296416_104135</name>
</gene>
<accession>A0A286D7A9</accession>
<dbReference type="RefSeq" id="WP_162125771.1">
    <property type="nucleotide sequence ID" value="NZ_OCND01000004.1"/>
</dbReference>
<reference evidence="1 2" key="1">
    <citation type="submission" date="2017-09" db="EMBL/GenBank/DDBJ databases">
        <authorList>
            <person name="Ehlers B."/>
            <person name="Leendertz F.H."/>
        </authorList>
    </citation>
    <scope>NUCLEOTIDE SEQUENCE [LARGE SCALE GENOMIC DNA]</scope>
    <source>
        <strain evidence="1 2">CGMCC 1.10978</strain>
    </source>
</reference>
<dbReference type="EMBL" id="OCND01000004">
    <property type="protein sequence ID" value="SOD54528.1"/>
    <property type="molecule type" value="Genomic_DNA"/>
</dbReference>
<evidence type="ECO:0000313" key="1">
    <source>
        <dbReference type="EMBL" id="SOD54528.1"/>
    </source>
</evidence>
<keyword evidence="2" id="KW-1185">Reference proteome</keyword>
<dbReference type="AlphaFoldDB" id="A0A286D7A9"/>
<organism evidence="1 2">
    <name type="scientific">Pseudoxanthomonas wuyuanensis</name>
    <dbReference type="NCBI Taxonomy" id="1073196"/>
    <lineage>
        <taxon>Bacteria</taxon>
        <taxon>Pseudomonadati</taxon>
        <taxon>Pseudomonadota</taxon>
        <taxon>Gammaproteobacteria</taxon>
        <taxon>Lysobacterales</taxon>
        <taxon>Lysobacteraceae</taxon>
        <taxon>Pseudoxanthomonas</taxon>
    </lineage>
</organism>
<proteinExistence type="predicted"/>
<dbReference type="Proteomes" id="UP000219374">
    <property type="component" value="Unassembled WGS sequence"/>
</dbReference>